<dbReference type="EMBL" id="CABFWE030000011">
    <property type="protein sequence ID" value="CAD7050418.1"/>
    <property type="molecule type" value="Genomic_DNA"/>
</dbReference>
<organism evidence="1 2">
    <name type="scientific">Pseudorhizobium halotolerans</name>
    <dbReference type="NCBI Taxonomy" id="1233081"/>
    <lineage>
        <taxon>Bacteria</taxon>
        <taxon>Pseudomonadati</taxon>
        <taxon>Pseudomonadota</taxon>
        <taxon>Alphaproteobacteria</taxon>
        <taxon>Hyphomicrobiales</taxon>
        <taxon>Rhizobiaceae</taxon>
        <taxon>Rhizobium/Agrobacterium group</taxon>
        <taxon>Pseudorhizobium</taxon>
    </lineage>
</organism>
<evidence type="ECO:0008006" key="3">
    <source>
        <dbReference type="Google" id="ProtNLM"/>
    </source>
</evidence>
<gene>
    <name evidence="1" type="ORF">RHAB21_04161</name>
</gene>
<evidence type="ECO:0000313" key="1">
    <source>
        <dbReference type="EMBL" id="CAD7050418.1"/>
    </source>
</evidence>
<keyword evidence="2" id="KW-1185">Reference proteome</keyword>
<sequence length="99" mass="11177">MLAKDVRLTADGSGKVPTVAGVLRDEAVLSFVTRQLTEWWANYEWSAAELSGSRGIILHEDGKTVAAVSFAYDRNDRVADIFIFRNSDKIQRLEEVRIY</sequence>
<evidence type="ECO:0000313" key="2">
    <source>
        <dbReference type="Proteomes" id="UP000601041"/>
    </source>
</evidence>
<accession>A0ABM8PVC1</accession>
<name>A0ABM8PVC1_9HYPH</name>
<comment type="caution">
    <text evidence="1">The sequence shown here is derived from an EMBL/GenBank/DDBJ whole genome shotgun (WGS) entry which is preliminary data.</text>
</comment>
<proteinExistence type="predicted"/>
<protein>
    <recommendedName>
        <fullName evidence="3">SnoaL-like protein</fullName>
    </recommendedName>
</protein>
<reference evidence="1 2" key="1">
    <citation type="submission" date="2020-11" db="EMBL/GenBank/DDBJ databases">
        <authorList>
            <person name="Lassalle F."/>
        </authorList>
    </citation>
    <scope>NUCLEOTIDE SEQUENCE [LARGE SCALE GENOMIC DNA]</scope>
    <source>
        <strain evidence="1 2">AB21</strain>
    </source>
</reference>
<dbReference type="Proteomes" id="UP000601041">
    <property type="component" value="Unassembled WGS sequence"/>
</dbReference>